<evidence type="ECO:0000313" key="1">
    <source>
        <dbReference type="EMBL" id="TNF65140.1"/>
    </source>
</evidence>
<evidence type="ECO:0000313" key="2">
    <source>
        <dbReference type="Proteomes" id="UP000308186"/>
    </source>
</evidence>
<dbReference type="RefSeq" id="WP_139724936.1">
    <property type="nucleotide sequence ID" value="NZ_VDCW01000052.1"/>
</dbReference>
<dbReference type="AlphaFoldDB" id="A0AAX2UZJ9"/>
<accession>A0AAX2UZJ9</accession>
<evidence type="ECO:0008006" key="3">
    <source>
        <dbReference type="Google" id="ProtNLM"/>
    </source>
</evidence>
<reference evidence="1 2" key="1">
    <citation type="submission" date="2019-06" db="EMBL/GenBank/DDBJ databases">
        <title>Genome Announcement To Ensure Probiotic Safety of Streptococcus salivarius UBSS01.</title>
        <authorList>
            <person name="Sulthana A."/>
            <person name="Lakshmi S.G."/>
            <person name="Madempudi R.S."/>
        </authorList>
    </citation>
    <scope>NUCLEOTIDE SEQUENCE [LARGE SCALE GENOMIC DNA]</scope>
    <source>
        <strain evidence="1 2">UBSS01</strain>
    </source>
</reference>
<proteinExistence type="predicted"/>
<feature type="non-terminal residue" evidence="1">
    <location>
        <position position="122"/>
    </location>
</feature>
<sequence length="122" mass="13836">METPINYPAELPAPLWGQNQNSMVSPNERSAMASGRARQRQMFDSVPVMRNASWVLTPAEARAFELFFKVTLQNGNLWFNLPLRTPLGFTPLVCRIVNTYNGPNAFGAVHWQISATVEIWER</sequence>
<comment type="caution">
    <text evidence="1">The sequence shown here is derived from an EMBL/GenBank/DDBJ whole genome shotgun (WGS) entry which is preliminary data.</text>
</comment>
<organism evidence="1 2">
    <name type="scientific">Streptococcus salivarius</name>
    <dbReference type="NCBI Taxonomy" id="1304"/>
    <lineage>
        <taxon>Bacteria</taxon>
        <taxon>Bacillati</taxon>
        <taxon>Bacillota</taxon>
        <taxon>Bacilli</taxon>
        <taxon>Lactobacillales</taxon>
        <taxon>Streptococcaceae</taxon>
        <taxon>Streptococcus</taxon>
    </lineage>
</organism>
<dbReference type="Proteomes" id="UP000308186">
    <property type="component" value="Unassembled WGS sequence"/>
</dbReference>
<dbReference type="EMBL" id="VDCW01000052">
    <property type="protein sequence ID" value="TNF65140.1"/>
    <property type="molecule type" value="Genomic_DNA"/>
</dbReference>
<protein>
    <recommendedName>
        <fullName evidence="3">Phage tail protein</fullName>
    </recommendedName>
</protein>
<gene>
    <name evidence="1" type="ORF">FBF48_10615</name>
</gene>
<name>A0AAX2UZJ9_STRSL</name>